<proteinExistence type="predicted"/>
<evidence type="ECO:0000313" key="1">
    <source>
        <dbReference type="EMBL" id="HGF33330.1"/>
    </source>
</evidence>
<comment type="caution">
    <text evidence="1">The sequence shown here is derived from an EMBL/GenBank/DDBJ whole genome shotgun (WGS) entry which is preliminary data.</text>
</comment>
<name>A0A7C3Z7E5_9BACT</name>
<accession>A0A7C3Z7E5</accession>
<organism evidence="1">
    <name type="scientific">Desulfobacca acetoxidans</name>
    <dbReference type="NCBI Taxonomy" id="60893"/>
    <lineage>
        <taxon>Bacteria</taxon>
        <taxon>Pseudomonadati</taxon>
        <taxon>Thermodesulfobacteriota</taxon>
        <taxon>Desulfobaccia</taxon>
        <taxon>Desulfobaccales</taxon>
        <taxon>Desulfobaccaceae</taxon>
        <taxon>Desulfobacca</taxon>
    </lineage>
</organism>
<dbReference type="AlphaFoldDB" id="A0A7C3Z7E5"/>
<gene>
    <name evidence="1" type="ORF">ENW96_02935</name>
</gene>
<reference evidence="1" key="1">
    <citation type="journal article" date="2020" name="mSystems">
        <title>Genome- and Community-Level Interaction Insights into Carbon Utilization and Element Cycling Functions of Hydrothermarchaeota in Hydrothermal Sediment.</title>
        <authorList>
            <person name="Zhou Z."/>
            <person name="Liu Y."/>
            <person name="Xu W."/>
            <person name="Pan J."/>
            <person name="Luo Z.H."/>
            <person name="Li M."/>
        </authorList>
    </citation>
    <scope>NUCLEOTIDE SEQUENCE [LARGE SCALE GENOMIC DNA]</scope>
    <source>
        <strain evidence="1">SpSt-897</strain>
    </source>
</reference>
<dbReference type="EMBL" id="DTMF01000075">
    <property type="protein sequence ID" value="HGF33330.1"/>
    <property type="molecule type" value="Genomic_DNA"/>
</dbReference>
<sequence length="96" mass="10932">MEEDGFPLELAHKQHFPAIFGDKCFERKFFARKPIYSKMQTLVGGKDGEAGLILLNQGEQQVKSKRSGPGIGLVFVFFSFPDFKLLLKKSREPVKR</sequence>
<protein>
    <submittedName>
        <fullName evidence="1">Uncharacterized protein</fullName>
    </submittedName>
</protein>